<dbReference type="Proteomes" id="UP001500622">
    <property type="component" value="Unassembled WGS sequence"/>
</dbReference>
<organism evidence="2 3">
    <name type="scientific">Georgenia halophila</name>
    <dbReference type="NCBI Taxonomy" id="620889"/>
    <lineage>
        <taxon>Bacteria</taxon>
        <taxon>Bacillati</taxon>
        <taxon>Actinomycetota</taxon>
        <taxon>Actinomycetes</taxon>
        <taxon>Micrococcales</taxon>
        <taxon>Bogoriellaceae</taxon>
        <taxon>Georgenia</taxon>
    </lineage>
</organism>
<keyword evidence="3" id="KW-1185">Reference proteome</keyword>
<reference evidence="3" key="1">
    <citation type="journal article" date="2019" name="Int. J. Syst. Evol. Microbiol.">
        <title>The Global Catalogue of Microorganisms (GCM) 10K type strain sequencing project: providing services to taxonomists for standard genome sequencing and annotation.</title>
        <authorList>
            <consortium name="The Broad Institute Genomics Platform"/>
            <consortium name="The Broad Institute Genome Sequencing Center for Infectious Disease"/>
            <person name="Wu L."/>
            <person name="Ma J."/>
        </authorList>
    </citation>
    <scope>NUCLEOTIDE SEQUENCE [LARGE SCALE GENOMIC DNA]</scope>
    <source>
        <strain evidence="3">JCM 17810</strain>
    </source>
</reference>
<gene>
    <name evidence="2" type="ORF">GCM10023169_24780</name>
</gene>
<accession>A0ABP8LC52</accession>
<dbReference type="RefSeq" id="WP_345216570.1">
    <property type="nucleotide sequence ID" value="NZ_BAABGN010000011.1"/>
</dbReference>
<sequence>MYAGLWRMLPGPRWFKAIEALVLVLAMIAVLFEWVFPWAAEQLNLLDTTVGGVGR</sequence>
<keyword evidence="1" id="KW-0812">Transmembrane</keyword>
<proteinExistence type="predicted"/>
<protein>
    <recommendedName>
        <fullName evidence="4">ABC transporter permease</fullName>
    </recommendedName>
</protein>
<keyword evidence="1" id="KW-0472">Membrane</keyword>
<dbReference type="EMBL" id="BAABGN010000011">
    <property type="protein sequence ID" value="GAA4426226.1"/>
    <property type="molecule type" value="Genomic_DNA"/>
</dbReference>
<evidence type="ECO:0000256" key="1">
    <source>
        <dbReference type="SAM" id="Phobius"/>
    </source>
</evidence>
<feature type="transmembrane region" description="Helical" evidence="1">
    <location>
        <begin position="20"/>
        <end position="40"/>
    </location>
</feature>
<evidence type="ECO:0000313" key="3">
    <source>
        <dbReference type="Proteomes" id="UP001500622"/>
    </source>
</evidence>
<comment type="caution">
    <text evidence="2">The sequence shown here is derived from an EMBL/GenBank/DDBJ whole genome shotgun (WGS) entry which is preliminary data.</text>
</comment>
<name>A0ABP8LC52_9MICO</name>
<keyword evidence="1" id="KW-1133">Transmembrane helix</keyword>
<evidence type="ECO:0000313" key="2">
    <source>
        <dbReference type="EMBL" id="GAA4426226.1"/>
    </source>
</evidence>
<evidence type="ECO:0008006" key="4">
    <source>
        <dbReference type="Google" id="ProtNLM"/>
    </source>
</evidence>